<dbReference type="GeneID" id="77924884"/>
<dbReference type="Proteomes" id="UP000463915">
    <property type="component" value="Segment"/>
</dbReference>
<evidence type="ECO:0000313" key="2">
    <source>
        <dbReference type="EMBL" id="QHB37493.1"/>
    </source>
</evidence>
<sequence length="117" mass="13198">MVEFKPRANANPYTCWCEHHEESHDIFGCRACDKMGRKCQRFRSKASTPPEPPKDYADEIKKAGFINHNGDLATCSTCWGVVKLGDVHKVSAVINAKAHNQTYHEKPRDTSRPNRAG</sequence>
<feature type="compositionally biased region" description="Basic and acidic residues" evidence="1">
    <location>
        <begin position="102"/>
        <end position="117"/>
    </location>
</feature>
<dbReference type="EMBL" id="MN813687">
    <property type="protein sequence ID" value="QHB37493.1"/>
    <property type="molecule type" value="Genomic_DNA"/>
</dbReference>
<evidence type="ECO:0000256" key="1">
    <source>
        <dbReference type="SAM" id="MobiDB-lite"/>
    </source>
</evidence>
<dbReference type="RefSeq" id="YP_010649338.1">
    <property type="nucleotide sequence ID" value="NC_070765.1"/>
</dbReference>
<accession>A0A6B9L9J3</accession>
<gene>
    <name evidence="2" type="primary">89</name>
    <name evidence="2" type="ORF">SEA_ONYINYE_89</name>
</gene>
<evidence type="ECO:0000313" key="3">
    <source>
        <dbReference type="Proteomes" id="UP000463915"/>
    </source>
</evidence>
<reference evidence="2 3" key="1">
    <citation type="submission" date="2019-12" db="EMBL/GenBank/DDBJ databases">
        <authorList>
            <person name="Ayuk M.A."/>
            <person name="Robinson C.J."/>
            <person name="Anderson W.A."/>
            <person name="Ullah H."/>
            <person name="Gugssa A."/>
            <person name="Somiranjan G."/>
            <person name="Allen A."/>
            <person name="Lourds M.F."/>
            <person name="Quagraine B.K."/>
            <person name="Smith M."/>
            <person name="Moore M."/>
            <person name="Oliver J."/>
            <person name="Irabor E."/>
            <person name="Roy S.D."/>
            <person name="Bassey G."/>
            <person name="Louis B.N."/>
            <person name="Adu D."/>
            <person name="Akhimien C.E."/>
            <person name="Annor K."/>
            <person name="Archibald A."/>
            <person name="Ashagre K.C."/>
            <person name="Baity M.R."/>
            <person name="Barnes K.J."/>
            <person name="Barrios L.E."/>
            <person name="Black A.C."/>
            <person name="Bowen'Kauth M.S."/>
            <person name="Bowman K.N."/>
            <person name="Breaux D.L."/>
            <person name="Brooks J.A."/>
            <person name="Bwayili H.A."/>
            <person name="Caine T."/>
            <person name="Williams A.Y."/>
            <person name="Norris L.J."/>
            <person name="Nwozo E.O."/>
            <person name="Prosper P.L."/>
            <person name="Rankin N.A."/>
            <person name="Richardson K.M."/>
            <person name="Robinson D.M."/>
            <person name="Salters D.J."/>
            <person name="Savage M.A."/>
            <person name="Solomon S.M."/>
            <person name="Williams L.R."/>
            <person name="Curtis N."/>
            <person name="Garlena R.A."/>
            <person name="Russell D.A."/>
            <person name="Pope W.H."/>
            <person name="Jacobs-Sera D."/>
            <person name="Hatfull G.F."/>
        </authorList>
    </citation>
    <scope>NUCLEOTIDE SEQUENCE [LARGE SCALE GENOMIC DNA]</scope>
</reference>
<keyword evidence="3" id="KW-1185">Reference proteome</keyword>
<dbReference type="KEGG" id="vg:77924884"/>
<feature type="region of interest" description="Disordered" evidence="1">
    <location>
        <begin position="97"/>
        <end position="117"/>
    </location>
</feature>
<name>A0A6B9L9J3_9CAUD</name>
<proteinExistence type="predicted"/>
<organism evidence="2 3">
    <name type="scientific">Mycobacterium phage Onyinye</name>
    <dbReference type="NCBI Taxonomy" id="2686235"/>
    <lineage>
        <taxon>Viruses</taxon>
        <taxon>Duplodnaviria</taxon>
        <taxon>Heunggongvirae</taxon>
        <taxon>Uroviricota</taxon>
        <taxon>Caudoviricetes</taxon>
        <taxon>Onyinyevirus</taxon>
        <taxon>Onyinyevirus onyinye</taxon>
    </lineage>
</organism>
<protein>
    <submittedName>
        <fullName evidence="2">Uncharacterized protein</fullName>
    </submittedName>
</protein>